<dbReference type="PANTHER" id="PTHR43566:SF2">
    <property type="entry name" value="DUF4143 DOMAIN-CONTAINING PROTEIN"/>
    <property type="match status" value="1"/>
</dbReference>
<evidence type="ECO:0000313" key="3">
    <source>
        <dbReference type="EMBL" id="NWH05769.1"/>
    </source>
</evidence>
<proteinExistence type="predicted"/>
<dbReference type="EMBL" id="JACADJ010000045">
    <property type="protein sequence ID" value="NWH05769.1"/>
    <property type="molecule type" value="Genomic_DNA"/>
</dbReference>
<reference evidence="3 4" key="1">
    <citation type="submission" date="2020-06" db="EMBL/GenBank/DDBJ databases">
        <title>High-quality draft genome of sulfate reducer Desulfobacter latus type strain AcrS2 isolated from marine sediment.</title>
        <authorList>
            <person name="Hoppe M."/>
            <person name="Larsen C.K."/>
            <person name="Marshall I.P.G."/>
            <person name="Schramm A."/>
            <person name="Marietou A.G."/>
        </authorList>
    </citation>
    <scope>NUCLEOTIDE SEQUENCE [LARGE SCALE GENOMIC DNA]</scope>
    <source>
        <strain evidence="3 4">AcRS2</strain>
    </source>
</reference>
<name>A0A850SX95_9BACT</name>
<feature type="domain" description="AAA" evidence="1">
    <location>
        <begin position="21"/>
        <end position="137"/>
    </location>
</feature>
<gene>
    <name evidence="3" type="ORF">HXW94_12370</name>
</gene>
<evidence type="ECO:0000259" key="2">
    <source>
        <dbReference type="Pfam" id="PF13635"/>
    </source>
</evidence>
<keyword evidence="4" id="KW-1185">Reference proteome</keyword>
<dbReference type="GO" id="GO:0005524">
    <property type="term" value="F:ATP binding"/>
    <property type="evidence" value="ECO:0007669"/>
    <property type="project" value="UniProtKB-KW"/>
</dbReference>
<dbReference type="Proteomes" id="UP000553343">
    <property type="component" value="Unassembled WGS sequence"/>
</dbReference>
<dbReference type="RefSeq" id="WP_178367226.1">
    <property type="nucleotide sequence ID" value="NZ_JACADJ010000045.1"/>
</dbReference>
<keyword evidence="3" id="KW-0067">ATP-binding</keyword>
<dbReference type="Pfam" id="PF13173">
    <property type="entry name" value="AAA_14"/>
    <property type="match status" value="1"/>
</dbReference>
<organism evidence="3 4">
    <name type="scientific">Desulfobacter latus</name>
    <dbReference type="NCBI Taxonomy" id="2292"/>
    <lineage>
        <taxon>Bacteria</taxon>
        <taxon>Pseudomonadati</taxon>
        <taxon>Thermodesulfobacteriota</taxon>
        <taxon>Desulfobacteria</taxon>
        <taxon>Desulfobacterales</taxon>
        <taxon>Desulfobacteraceae</taxon>
        <taxon>Desulfobacter</taxon>
    </lineage>
</organism>
<dbReference type="PANTHER" id="PTHR43566">
    <property type="entry name" value="CONSERVED PROTEIN"/>
    <property type="match status" value="1"/>
</dbReference>
<dbReference type="SUPFAM" id="SSF52540">
    <property type="entry name" value="P-loop containing nucleoside triphosphate hydrolases"/>
    <property type="match status" value="1"/>
</dbReference>
<dbReference type="SUPFAM" id="SSF52980">
    <property type="entry name" value="Restriction endonuclease-like"/>
    <property type="match status" value="1"/>
</dbReference>
<evidence type="ECO:0000259" key="1">
    <source>
        <dbReference type="Pfam" id="PF13173"/>
    </source>
</evidence>
<dbReference type="InterPro" id="IPR011335">
    <property type="entry name" value="Restrct_endonuc-II-like"/>
</dbReference>
<dbReference type="AlphaFoldDB" id="A0A850SX95"/>
<dbReference type="InterPro" id="IPR027417">
    <property type="entry name" value="P-loop_NTPase"/>
</dbReference>
<dbReference type="InterPro" id="IPR025420">
    <property type="entry name" value="DUF4143"/>
</dbReference>
<keyword evidence="3" id="KW-0547">Nucleotide-binding</keyword>
<protein>
    <submittedName>
        <fullName evidence="3">ATP-binding protein</fullName>
    </submittedName>
</protein>
<dbReference type="Pfam" id="PF13635">
    <property type="entry name" value="DUF4143"/>
    <property type="match status" value="1"/>
</dbReference>
<dbReference type="InterPro" id="IPR041682">
    <property type="entry name" value="AAA_14"/>
</dbReference>
<sequence length="409" mass="46506">MIKYKHRLIENRLSELFEYYPVVAVLGARQVGKSTLVENLFSGKISSTVFDPVMDIGNARQDPDFFLQNITPPAFFDEVQYAPELLNSIKRNVDQEKKNGMYLLSGSQNLSVLRDISESLAGRVAILNLWPMSYGEVNEKPGGRFLEQWLSEPEKQDFSDTGTGRPVFDTIWKGGYPRISELPDTLIPGYWQSYMQTYIERDVRKVANIGSLQTFGRFIGLLGALTSQEINYNQLGRELGIARNTARSWIETAESTFQWLSIPAFSRNPVKRISGKNKGYFTDTGMICNLQKISSPDVIASHPLQGALFETFVVMEIVKLIQKRPIQPNLYHFRSHSGAEVDLILELDGRLYPVEIKSKSNPARKDIRGFQAFKDCFPKENIQKCLVVCAVPSLRYIKEDVLAVPWWCL</sequence>
<evidence type="ECO:0000313" key="4">
    <source>
        <dbReference type="Proteomes" id="UP000553343"/>
    </source>
</evidence>
<feature type="domain" description="DUF4143" evidence="2">
    <location>
        <begin position="200"/>
        <end position="358"/>
    </location>
</feature>
<comment type="caution">
    <text evidence="3">The sequence shown here is derived from an EMBL/GenBank/DDBJ whole genome shotgun (WGS) entry which is preliminary data.</text>
</comment>
<accession>A0A850SX95</accession>